<dbReference type="InterPro" id="IPR024370">
    <property type="entry name" value="PBP_domain"/>
</dbReference>
<keyword evidence="5 7" id="KW-0813">Transport</keyword>
<dbReference type="OrthoDB" id="9801510at2"/>
<evidence type="ECO:0000256" key="3">
    <source>
        <dbReference type="ARBA" id="ARBA00011529"/>
    </source>
</evidence>
<dbReference type="PIRSF" id="PIRSF002756">
    <property type="entry name" value="PstS"/>
    <property type="match status" value="1"/>
</dbReference>
<protein>
    <recommendedName>
        <fullName evidence="4 7">Phosphate-binding protein PstS</fullName>
    </recommendedName>
</protein>
<evidence type="ECO:0000313" key="12">
    <source>
        <dbReference type="Proteomes" id="UP000319502"/>
    </source>
</evidence>
<dbReference type="InterPro" id="IPR005673">
    <property type="entry name" value="ABC_phos-bd_PstS"/>
</dbReference>
<comment type="caution">
    <text evidence="11">The sequence shown here is derived from an EMBL/GenBank/DDBJ whole genome shotgun (WGS) entry which is preliminary data.</text>
</comment>
<dbReference type="EMBL" id="VMNK01000015">
    <property type="protein sequence ID" value="TVO53396.1"/>
    <property type="molecule type" value="Genomic_DNA"/>
</dbReference>
<dbReference type="CDD" id="cd13565">
    <property type="entry name" value="PBP2_PstS"/>
    <property type="match status" value="1"/>
</dbReference>
<evidence type="ECO:0000313" key="11">
    <source>
        <dbReference type="EMBL" id="TVO53396.1"/>
    </source>
</evidence>
<feature type="binding site" evidence="8">
    <location>
        <position position="64"/>
    </location>
    <ligand>
        <name>phosphate</name>
        <dbReference type="ChEBI" id="CHEBI:43474"/>
    </ligand>
</feature>
<dbReference type="GO" id="GO:0035435">
    <property type="term" value="P:phosphate ion transmembrane transport"/>
    <property type="evidence" value="ECO:0007669"/>
    <property type="project" value="InterPro"/>
</dbReference>
<evidence type="ECO:0000256" key="8">
    <source>
        <dbReference type="PIRSR" id="PIRSR002756-1"/>
    </source>
</evidence>
<keyword evidence="6 7" id="KW-0592">Phosphate transport</keyword>
<evidence type="ECO:0000259" key="10">
    <source>
        <dbReference type="Pfam" id="PF12849"/>
    </source>
</evidence>
<organism evidence="11 12">
    <name type="scientific">Denitromonas halophila</name>
    <dbReference type="NCBI Taxonomy" id="1629404"/>
    <lineage>
        <taxon>Bacteria</taxon>
        <taxon>Pseudomonadati</taxon>
        <taxon>Pseudomonadota</taxon>
        <taxon>Betaproteobacteria</taxon>
        <taxon>Rhodocyclales</taxon>
        <taxon>Zoogloeaceae</taxon>
        <taxon>Denitromonas</taxon>
    </lineage>
</organism>
<feature type="binding site" evidence="8">
    <location>
        <begin position="35"/>
        <end position="37"/>
    </location>
    <ligand>
        <name>phosphate</name>
        <dbReference type="ChEBI" id="CHEBI:43474"/>
    </ligand>
</feature>
<evidence type="ECO:0000256" key="5">
    <source>
        <dbReference type="ARBA" id="ARBA00022448"/>
    </source>
</evidence>
<dbReference type="AlphaFoldDB" id="A0A557QKG4"/>
<dbReference type="InterPro" id="IPR050962">
    <property type="entry name" value="Phosphate-bind_PstS"/>
</dbReference>
<dbReference type="NCBIfam" id="TIGR00975">
    <property type="entry name" value="3a0107s03"/>
    <property type="match status" value="1"/>
</dbReference>
<evidence type="ECO:0000256" key="7">
    <source>
        <dbReference type="PIRNR" id="PIRNR002756"/>
    </source>
</evidence>
<evidence type="ECO:0000256" key="6">
    <source>
        <dbReference type="ARBA" id="ARBA00022592"/>
    </source>
</evidence>
<feature type="domain" description="PBP" evidence="10">
    <location>
        <begin position="28"/>
        <end position="251"/>
    </location>
</feature>
<dbReference type="PANTHER" id="PTHR42996">
    <property type="entry name" value="PHOSPHATE-BINDING PROTEIN PSTS"/>
    <property type="match status" value="1"/>
</dbReference>
<proteinExistence type="inferred from homology"/>
<reference evidence="11 12" key="1">
    <citation type="submission" date="2019-07" db="EMBL/GenBank/DDBJ databases">
        <title>The pathways for chlorine oxyanion respiration interact through the shared metabolite chlorate.</title>
        <authorList>
            <person name="Barnum T.P."/>
            <person name="Cheng Y."/>
            <person name="Hill K.A."/>
            <person name="Lucas L.N."/>
            <person name="Carlson H.K."/>
            <person name="Coates J.D."/>
        </authorList>
    </citation>
    <scope>NUCLEOTIDE SEQUENCE [LARGE SCALE GENOMIC DNA]</scope>
    <source>
        <strain evidence="11 12">SFB-3</strain>
    </source>
</reference>
<keyword evidence="9" id="KW-0732">Signal</keyword>
<comment type="function">
    <text evidence="1 7">Part of the ABC transporter complex PstSACB involved in phosphate import.</text>
</comment>
<comment type="subunit">
    <text evidence="3 7">The complex is composed of two ATP-binding proteins (PstB), two transmembrane proteins (PstC and PstA) and a solute-binding protein (PstS).</text>
</comment>
<evidence type="ECO:0000256" key="1">
    <source>
        <dbReference type="ARBA" id="ARBA00002841"/>
    </source>
</evidence>
<evidence type="ECO:0000256" key="4">
    <source>
        <dbReference type="ARBA" id="ARBA00021889"/>
    </source>
</evidence>
<evidence type="ECO:0000256" key="9">
    <source>
        <dbReference type="SAM" id="SignalP"/>
    </source>
</evidence>
<feature type="binding site" evidence="8">
    <location>
        <begin position="164"/>
        <end position="166"/>
    </location>
    <ligand>
        <name>phosphate</name>
        <dbReference type="ChEBI" id="CHEBI:43474"/>
    </ligand>
</feature>
<name>A0A557QKG4_9RHOO</name>
<accession>A0A557QKG4</accession>
<dbReference type="Gene3D" id="3.40.190.10">
    <property type="entry name" value="Periplasmic binding protein-like II"/>
    <property type="match status" value="2"/>
</dbReference>
<dbReference type="PANTHER" id="PTHR42996:SF1">
    <property type="entry name" value="PHOSPHATE-BINDING PROTEIN PSTS"/>
    <property type="match status" value="1"/>
</dbReference>
<dbReference type="Proteomes" id="UP000319502">
    <property type="component" value="Unassembled WGS sequence"/>
</dbReference>
<gene>
    <name evidence="11" type="primary">pstS</name>
    <name evidence="11" type="ORF">FHP91_16615</name>
</gene>
<dbReference type="GO" id="GO:0043190">
    <property type="term" value="C:ATP-binding cassette (ABC) transporter complex"/>
    <property type="evidence" value="ECO:0007669"/>
    <property type="project" value="InterPro"/>
</dbReference>
<comment type="similarity">
    <text evidence="2 7">Belongs to the PstS family.</text>
</comment>
<dbReference type="Pfam" id="PF12849">
    <property type="entry name" value="PBP_like_2"/>
    <property type="match status" value="1"/>
</dbReference>
<sequence>MTVILRTTLACLLSLLLSFSVPLRADTHTVRGAGSSAAKLVYQAWSEAFAKRGGSAIDYAPVGSSKGLNAIQVRAVDFGASDLAPPQDVLAKDGLIVIPTVVSGIAPIINLPGFKPALRLDGPTLAAIFMGQITHWNDPAIHRLNPEGELPASEIRVVTRSDGSGTTYNFTDYLAKVSPDWQSRFGANTLIAWSGKVLPAKGSGGVVSTVMATPGAIGYVDFTYVLKGGLRTVDMKNRAGHFVTPGIDSFRAALNASVWHSRGDFTQTLTDQGGSASWPITMGTFVLLPKVMDDVAGLATLRFFTWAFMHGDELANHANFVRLPDVVQAKAYRALATITNPNGTPIAYASLAQ</sequence>
<feature type="chain" id="PRO_5022095130" description="Phosphate-binding protein PstS" evidence="9">
    <location>
        <begin position="26"/>
        <end position="353"/>
    </location>
</feature>
<feature type="signal peptide" evidence="9">
    <location>
        <begin position="1"/>
        <end position="25"/>
    </location>
</feature>
<evidence type="ECO:0000256" key="2">
    <source>
        <dbReference type="ARBA" id="ARBA00008725"/>
    </source>
</evidence>
<dbReference type="SUPFAM" id="SSF53850">
    <property type="entry name" value="Periplasmic binding protein-like II"/>
    <property type="match status" value="1"/>
</dbReference>
<feature type="binding site" evidence="8">
    <location>
        <position position="82"/>
    </location>
    <ligand>
        <name>phosphate</name>
        <dbReference type="ChEBI" id="CHEBI:43474"/>
    </ligand>
</feature>
<keyword evidence="12" id="KW-1185">Reference proteome</keyword>
<dbReference type="GO" id="GO:0042301">
    <property type="term" value="F:phosphate ion binding"/>
    <property type="evidence" value="ECO:0007669"/>
    <property type="project" value="InterPro"/>
</dbReference>